<dbReference type="GO" id="GO:0071897">
    <property type="term" value="P:DNA biosynthetic process"/>
    <property type="evidence" value="ECO:0007669"/>
    <property type="project" value="UniProtKB-ARBA"/>
</dbReference>
<dbReference type="AlphaFoldDB" id="A0A1B0D8P4"/>
<keyword evidence="3" id="KW-1185">Reference proteome</keyword>
<evidence type="ECO:0000256" key="1">
    <source>
        <dbReference type="SAM" id="MobiDB-lite"/>
    </source>
</evidence>
<dbReference type="VEuPathDB" id="VectorBase:PPAPM1_006635"/>
<feature type="compositionally biased region" description="Polar residues" evidence="1">
    <location>
        <begin position="290"/>
        <end position="302"/>
    </location>
</feature>
<dbReference type="InterPro" id="IPR005312">
    <property type="entry name" value="DUF1759"/>
</dbReference>
<dbReference type="InterPro" id="IPR021109">
    <property type="entry name" value="Peptidase_aspartic_dom_sf"/>
</dbReference>
<dbReference type="Proteomes" id="UP000092462">
    <property type="component" value="Unassembled WGS sequence"/>
</dbReference>
<dbReference type="InterPro" id="IPR043502">
    <property type="entry name" value="DNA/RNA_pol_sf"/>
</dbReference>
<dbReference type="VEuPathDB" id="VectorBase:PPAPM1_002445"/>
<dbReference type="PANTHER" id="PTHR47331:SF4">
    <property type="entry name" value="PEPTIDASE S1 DOMAIN-CONTAINING PROTEIN"/>
    <property type="match status" value="1"/>
</dbReference>
<protein>
    <submittedName>
        <fullName evidence="2">Uncharacterized protein</fullName>
    </submittedName>
</protein>
<accession>A0A1B0D8P4</accession>
<name>A0A1B0D8P4_PHLPP</name>
<dbReference type="SUPFAM" id="SSF56672">
    <property type="entry name" value="DNA/RNA polymerases"/>
    <property type="match status" value="1"/>
</dbReference>
<dbReference type="Pfam" id="PF05380">
    <property type="entry name" value="Peptidase_A17"/>
    <property type="match status" value="1"/>
</dbReference>
<dbReference type="EMBL" id="AJVK01027627">
    <property type="status" value="NOT_ANNOTATED_CDS"/>
    <property type="molecule type" value="Genomic_DNA"/>
</dbReference>
<feature type="region of interest" description="Disordered" evidence="1">
    <location>
        <begin position="277"/>
        <end position="303"/>
    </location>
</feature>
<evidence type="ECO:0000313" key="3">
    <source>
        <dbReference type="Proteomes" id="UP000092462"/>
    </source>
</evidence>
<organism evidence="2 3">
    <name type="scientific">Phlebotomus papatasi</name>
    <name type="common">Sandfly</name>
    <dbReference type="NCBI Taxonomy" id="29031"/>
    <lineage>
        <taxon>Eukaryota</taxon>
        <taxon>Metazoa</taxon>
        <taxon>Ecdysozoa</taxon>
        <taxon>Arthropoda</taxon>
        <taxon>Hexapoda</taxon>
        <taxon>Insecta</taxon>
        <taxon>Pterygota</taxon>
        <taxon>Neoptera</taxon>
        <taxon>Endopterygota</taxon>
        <taxon>Diptera</taxon>
        <taxon>Nematocera</taxon>
        <taxon>Psychodoidea</taxon>
        <taxon>Psychodidae</taxon>
        <taxon>Phlebotomus</taxon>
        <taxon>Phlebotomus</taxon>
    </lineage>
</organism>
<dbReference type="VEuPathDB" id="VectorBase:PPAI003917"/>
<dbReference type="Pfam" id="PF03564">
    <property type="entry name" value="DUF1759"/>
    <property type="match status" value="1"/>
</dbReference>
<dbReference type="PANTHER" id="PTHR47331">
    <property type="entry name" value="PHD-TYPE DOMAIN-CONTAINING PROTEIN"/>
    <property type="match status" value="1"/>
</dbReference>
<sequence>MGRVREIIGTTIGRFYKKYSKWTTFYDTFRSTVHENSSISPVQKLQYLKRSLKGEAEGVLKNMAITEANYEIALDMLKKDYDKKTHIVTAHIEKFIKQSQEKVRSGSASSIKKACNTYKEILEALEVLGDDCTTRDVWLIHFMKQNMDDETQRLWASKLSCHKIPNLTEWFDFLKGRIDSMEMYKKEDSNTTQEKSKVKTHLTSTAKCLKCSQDHSLKECEEFNRLSVDARRKFVNDNSTCFNCLKGSHRAKDCRGKMKCQSCGKRHNTLLHLDNGASTGKIETQKEEQSMTSKKPSDSGTVKTHHAVGFKKSVLPTAQVYVEDVEGNLQKCRLLIDQGGECSFVSEALVQRLGLKRQNARVEVQATSEVSVGYTKGLVQIKMSSRYDDRKIISVDAYILSKLTTELPAREVDRREVEFFGNILLADPDFYKPGQIDMILGIEYAMSIITPGMFMTQPGKPVAQNTIFGYVIGGLFDEKESTNVSSYHVRCNLDAIVQRFWEVEDQVMDKRQHMTPEEELCEEQFQNTHTRDETGRYIVRLPFKDDKNKLATRTLAQVANDYEEKYPKASEAIRRGFYMDDLLYGARLEEDAIKLKNQIQEVLQEGGFRLRKWTSNSIQVLGTIDEADRAISQEEVYDSKSIMALGLNWTPGSDEFSIVIQVPEKAMTKRQLLSETAKIFDPLGIITPVTIRFKIMYQKMWLISKDWDTALPEEVKNEYDKLRSEFGLLREVKVPRFIPCSDEEIELHCFSDASEEAYGVVIFARFKTPDGQVMINQVAAKSRVCPLKSTSIPRLELRAAALLTNLLKKIQDAVNPLKVKKVMWTDSTIVLQWLQSHPRRWKQFVANKTSDILEVTTPQDWRYVPTSDNPADCVSRGVSPKELIHHSLWWQGPPWLKQDEEHWPQNKVIIPQDTDLEQPCPSDLK</sequence>
<dbReference type="Gene3D" id="2.40.70.10">
    <property type="entry name" value="Acid Proteases"/>
    <property type="match status" value="1"/>
</dbReference>
<dbReference type="InterPro" id="IPR008042">
    <property type="entry name" value="Retrotrans_Pao"/>
</dbReference>
<reference evidence="2" key="1">
    <citation type="submission" date="2022-08" db="UniProtKB">
        <authorList>
            <consortium name="EnsemblMetazoa"/>
        </authorList>
    </citation>
    <scope>IDENTIFICATION</scope>
    <source>
        <strain evidence="2">Israel</strain>
    </source>
</reference>
<evidence type="ECO:0000313" key="2">
    <source>
        <dbReference type="EnsemblMetazoa" id="PPAI003917-PA"/>
    </source>
</evidence>
<dbReference type="EnsemblMetazoa" id="PPAI003917-RA">
    <property type="protein sequence ID" value="PPAI003917-PA"/>
    <property type="gene ID" value="PPAI003917"/>
</dbReference>
<proteinExistence type="predicted"/>